<keyword evidence="4" id="KW-1185">Reference proteome</keyword>
<dbReference type="InterPro" id="IPR009936">
    <property type="entry name" value="DUF1468"/>
</dbReference>
<keyword evidence="1" id="KW-0812">Transmembrane</keyword>
<evidence type="ECO:0000259" key="2">
    <source>
        <dbReference type="Pfam" id="PF07331"/>
    </source>
</evidence>
<name>A0AAW9RWQ4_9HYPH</name>
<protein>
    <submittedName>
        <fullName evidence="3">Tripartite tricarboxylate transporter TctB family protein</fullName>
    </submittedName>
</protein>
<feature type="transmembrane region" description="Helical" evidence="1">
    <location>
        <begin position="38"/>
        <end position="60"/>
    </location>
</feature>
<dbReference type="AlphaFoldDB" id="A0AAW9RWQ4"/>
<sequence length="153" mass="15519">MTARRSAADIGFAMCIVALGCYVIYAGTQLPVGTIRRIGPGFFPIGIGALIAVLGVVCVFDRPSGAARDDFNLYGLAFVSLAILAFALLVGSAGLFPATAAAVLLTNVAGKERVSPLAVLGTIAGLCATGYVVFIYALRLPVDPFAAGLIPGG</sequence>
<feature type="domain" description="DUF1468" evidence="2">
    <location>
        <begin position="12"/>
        <end position="141"/>
    </location>
</feature>
<reference evidence="3 4" key="1">
    <citation type="submission" date="2024-02" db="EMBL/GenBank/DDBJ databases">
        <title>Genome analysis and characterization of Microbaculum marinisediminis sp. nov., isolated from marine sediment.</title>
        <authorList>
            <person name="Du Z.-J."/>
            <person name="Ye Y.-Q."/>
            <person name="Zhang Z.-R."/>
            <person name="Yuan S.-M."/>
            <person name="Zhang X.-Y."/>
        </authorList>
    </citation>
    <scope>NUCLEOTIDE SEQUENCE [LARGE SCALE GENOMIC DNA]</scope>
    <source>
        <strain evidence="3 4">SDUM1044001</strain>
    </source>
</reference>
<dbReference type="Proteomes" id="UP001378188">
    <property type="component" value="Unassembled WGS sequence"/>
</dbReference>
<proteinExistence type="predicted"/>
<evidence type="ECO:0000256" key="1">
    <source>
        <dbReference type="SAM" id="Phobius"/>
    </source>
</evidence>
<dbReference type="Pfam" id="PF07331">
    <property type="entry name" value="TctB"/>
    <property type="match status" value="1"/>
</dbReference>
<dbReference type="PROSITE" id="PS51257">
    <property type="entry name" value="PROKAR_LIPOPROTEIN"/>
    <property type="match status" value="1"/>
</dbReference>
<dbReference type="RefSeq" id="WP_340329720.1">
    <property type="nucleotide sequence ID" value="NZ_JAZHOF010000004.1"/>
</dbReference>
<evidence type="ECO:0000313" key="4">
    <source>
        <dbReference type="Proteomes" id="UP001378188"/>
    </source>
</evidence>
<dbReference type="EMBL" id="JAZHOF010000004">
    <property type="protein sequence ID" value="MEJ8572021.1"/>
    <property type="molecule type" value="Genomic_DNA"/>
</dbReference>
<comment type="caution">
    <text evidence="3">The sequence shown here is derived from an EMBL/GenBank/DDBJ whole genome shotgun (WGS) entry which is preliminary data.</text>
</comment>
<evidence type="ECO:0000313" key="3">
    <source>
        <dbReference type="EMBL" id="MEJ8572021.1"/>
    </source>
</evidence>
<accession>A0AAW9RWQ4</accession>
<feature type="transmembrane region" description="Helical" evidence="1">
    <location>
        <begin position="7"/>
        <end position="26"/>
    </location>
</feature>
<gene>
    <name evidence="3" type="ORF">V3328_11085</name>
</gene>
<keyword evidence="1" id="KW-1133">Transmembrane helix</keyword>
<keyword evidence="1" id="KW-0472">Membrane</keyword>
<feature type="transmembrane region" description="Helical" evidence="1">
    <location>
        <begin position="117"/>
        <end position="138"/>
    </location>
</feature>
<feature type="transmembrane region" description="Helical" evidence="1">
    <location>
        <begin position="72"/>
        <end position="105"/>
    </location>
</feature>
<organism evidence="3 4">
    <name type="scientific">Microbaculum marinum</name>
    <dbReference type="NCBI Taxonomy" id="1764581"/>
    <lineage>
        <taxon>Bacteria</taxon>
        <taxon>Pseudomonadati</taxon>
        <taxon>Pseudomonadota</taxon>
        <taxon>Alphaproteobacteria</taxon>
        <taxon>Hyphomicrobiales</taxon>
        <taxon>Tepidamorphaceae</taxon>
        <taxon>Microbaculum</taxon>
    </lineage>
</organism>